<feature type="transmembrane region" description="Helical" evidence="9">
    <location>
        <begin position="297"/>
        <end position="317"/>
    </location>
</feature>
<keyword evidence="11" id="KW-0808">Transferase</keyword>
<accession>A0A2P2BUL2</accession>
<dbReference type="GO" id="GO:0009401">
    <property type="term" value="P:phosphoenolpyruvate-dependent sugar phosphotransferase system"/>
    <property type="evidence" value="ECO:0007669"/>
    <property type="project" value="InterPro"/>
</dbReference>
<evidence type="ECO:0000313" key="12">
    <source>
        <dbReference type="Proteomes" id="UP000245695"/>
    </source>
</evidence>
<keyword evidence="6 9" id="KW-1133">Transmembrane helix</keyword>
<dbReference type="PROSITE" id="PS51105">
    <property type="entry name" value="PTS_EIIC_TYPE_3"/>
    <property type="match status" value="1"/>
</dbReference>
<protein>
    <recommendedName>
        <fullName evidence="8">Permease IIC component</fullName>
    </recommendedName>
</protein>
<keyword evidence="5 9" id="KW-0812">Transmembrane</keyword>
<reference evidence="11 12" key="1">
    <citation type="submission" date="2014-09" db="EMBL/GenBank/DDBJ databases">
        <authorList>
            <person name="Hornung B.V."/>
        </authorList>
    </citation>
    <scope>NUCLEOTIDE SEQUENCE [LARGE SCALE GENOMIC DNA]</scope>
    <source>
        <strain evidence="11 12">FRIFI</strain>
    </source>
</reference>
<dbReference type="Proteomes" id="UP000245695">
    <property type="component" value="Chromosome 1"/>
</dbReference>
<evidence type="ECO:0000256" key="6">
    <source>
        <dbReference type="ARBA" id="ARBA00022989"/>
    </source>
</evidence>
<keyword evidence="7 8" id="KW-0472">Membrane</keyword>
<evidence type="ECO:0000313" key="11">
    <source>
        <dbReference type="EMBL" id="CEI74063.1"/>
    </source>
</evidence>
<feature type="transmembrane region" description="Helical" evidence="9">
    <location>
        <begin position="76"/>
        <end position="97"/>
    </location>
</feature>
<dbReference type="NCBIfam" id="TIGR00410">
    <property type="entry name" value="lacE"/>
    <property type="match status" value="1"/>
</dbReference>
<evidence type="ECO:0000256" key="1">
    <source>
        <dbReference type="ARBA" id="ARBA00004651"/>
    </source>
</evidence>
<dbReference type="PANTHER" id="PTHR33989">
    <property type="match status" value="1"/>
</dbReference>
<evidence type="ECO:0000256" key="5">
    <source>
        <dbReference type="ARBA" id="ARBA00022692"/>
    </source>
</evidence>
<evidence type="ECO:0000256" key="9">
    <source>
        <dbReference type="SAM" id="Phobius"/>
    </source>
</evidence>
<dbReference type="InterPro" id="IPR004796">
    <property type="entry name" value="PTS_IIC_cello"/>
</dbReference>
<evidence type="ECO:0000256" key="3">
    <source>
        <dbReference type="ARBA" id="ARBA00022475"/>
    </source>
</evidence>
<feature type="transmembrane region" description="Helical" evidence="9">
    <location>
        <begin position="232"/>
        <end position="252"/>
    </location>
</feature>
<dbReference type="AlphaFoldDB" id="A0A2P2BUL2"/>
<dbReference type="GO" id="GO:0005886">
    <property type="term" value="C:plasma membrane"/>
    <property type="evidence" value="ECO:0007669"/>
    <property type="project" value="UniProtKB-SubCell"/>
</dbReference>
<keyword evidence="12" id="KW-1185">Reference proteome</keyword>
<organism evidence="11 12">
    <name type="scientific">Romboutsia hominis</name>
    <dbReference type="NCBI Taxonomy" id="1507512"/>
    <lineage>
        <taxon>Bacteria</taxon>
        <taxon>Bacillati</taxon>
        <taxon>Bacillota</taxon>
        <taxon>Clostridia</taxon>
        <taxon>Peptostreptococcales</taxon>
        <taxon>Peptostreptococcaceae</taxon>
        <taxon>Romboutsia</taxon>
    </lineage>
</organism>
<dbReference type="InterPro" id="IPR003352">
    <property type="entry name" value="PTS_EIIC"/>
</dbReference>
<dbReference type="EMBL" id="LN650648">
    <property type="protein sequence ID" value="CEI74063.1"/>
    <property type="molecule type" value="Genomic_DNA"/>
</dbReference>
<feature type="domain" description="PTS EIIC type-3" evidence="10">
    <location>
        <begin position="8"/>
        <end position="421"/>
    </location>
</feature>
<dbReference type="RefSeq" id="WP_166506036.1">
    <property type="nucleotide sequence ID" value="NZ_LN650648.1"/>
</dbReference>
<keyword evidence="2 8" id="KW-0813">Transport</keyword>
<dbReference type="InterPro" id="IPR004501">
    <property type="entry name" value="PTS_EIIC_3"/>
</dbReference>
<keyword evidence="3 8" id="KW-1003">Cell membrane</keyword>
<sequence length="438" mass="46497">MEALMNFMERHLVPIASKVGSQRHLVAIRDGFIAMIPVTMVGAFGSLIKNLPLKPYQDMLANTTVGQQISALGGDLWWGSLAMMSLFLAVSVAYSLAKSYEANGLQAGLLALCGFLVLSPQTADIVTEAGEAVSGWGFIPWGYVSTNALFTAMVVALVTTEIYVRLSKVTWLTIKMPDGVPPAVSRSFAKLLPGVIALFIVGIIGIIVKLLSNGLFINDLLSTYLSKPLTGMADSLGGAMFTVLFIHVLWIFGLHGANIALPAVEPILMELGGKNAELASAGATEGYHVFAGAFLDAFVYLGGSGMILGLIIALIIAGRRRKEMIALGGPPACFNISEPMIFGMPIVLNPIYMIPFVLAPVLCTITSYLAISSGIVAPVLMAKIPWITPPIFSGIMATGHWTGGALAAVNLIISVVIYLPFVVADERMAKKRLAKQQG</sequence>
<evidence type="ECO:0000256" key="4">
    <source>
        <dbReference type="ARBA" id="ARBA00022597"/>
    </source>
</evidence>
<dbReference type="GO" id="GO:0008982">
    <property type="term" value="F:protein-N(PI)-phosphohistidine-sugar phosphotransferase activity"/>
    <property type="evidence" value="ECO:0007669"/>
    <property type="project" value="UniProtKB-UniRule"/>
</dbReference>
<evidence type="ECO:0000256" key="7">
    <source>
        <dbReference type="ARBA" id="ARBA00023136"/>
    </source>
</evidence>
<dbReference type="PANTHER" id="PTHR33989:SF4">
    <property type="entry name" value="PTS SYSTEM N,N'-DIACETYLCHITOBIOSE-SPECIFIC EIIC COMPONENT"/>
    <property type="match status" value="1"/>
</dbReference>
<dbReference type="Pfam" id="PF02378">
    <property type="entry name" value="PTS_EIIC"/>
    <property type="match status" value="1"/>
</dbReference>
<feature type="transmembrane region" description="Helical" evidence="9">
    <location>
        <begin position="351"/>
        <end position="381"/>
    </location>
</feature>
<proteinExistence type="predicted"/>
<name>A0A2P2BUL2_9FIRM</name>
<feature type="transmembrane region" description="Helical" evidence="9">
    <location>
        <begin position="401"/>
        <end position="423"/>
    </location>
</feature>
<dbReference type="KEGG" id="rhom:FRIFI_2540"/>
<evidence type="ECO:0000256" key="2">
    <source>
        <dbReference type="ARBA" id="ARBA00022448"/>
    </source>
</evidence>
<comment type="subcellular location">
    <subcellularLocation>
        <location evidence="1">Cell membrane</location>
        <topology evidence="1">Multi-pass membrane protein</topology>
    </subcellularLocation>
</comment>
<feature type="transmembrane region" description="Helical" evidence="9">
    <location>
        <begin position="191"/>
        <end position="211"/>
    </location>
</feature>
<keyword evidence="4 8" id="KW-0762">Sugar transport</keyword>
<dbReference type="InterPro" id="IPR051088">
    <property type="entry name" value="PTS_Sugar-EIIC/EIIB"/>
</dbReference>
<gene>
    <name evidence="11" type="ORF">FRIFI_2540</name>
</gene>
<evidence type="ECO:0000256" key="8">
    <source>
        <dbReference type="PIRNR" id="PIRNR006351"/>
    </source>
</evidence>
<evidence type="ECO:0000259" key="10">
    <source>
        <dbReference type="PROSITE" id="PS51105"/>
    </source>
</evidence>
<dbReference type="PIRSF" id="PIRSF006351">
    <property type="entry name" value="PTS_EIIC-Cellobiose"/>
    <property type="match status" value="1"/>
</dbReference>
<feature type="transmembrane region" description="Helical" evidence="9">
    <location>
        <begin position="31"/>
        <end position="48"/>
    </location>
</feature>
<comment type="function">
    <text evidence="8">The phosphoenolpyruvate-dependent sugar phosphotransferase system (PTS), a major carbohydrate active -transport system, catalyzes the phosphorylation of incoming sugar substrates concomitant with their translocation across the cell membrane.</text>
</comment>